<dbReference type="Gene3D" id="1.20.1560.10">
    <property type="entry name" value="ABC transporter type 1, transmembrane domain"/>
    <property type="match status" value="1"/>
</dbReference>
<dbReference type="PROSITE" id="PS50929">
    <property type="entry name" value="ABC_TM1F"/>
    <property type="match status" value="1"/>
</dbReference>
<protein>
    <submittedName>
        <fullName evidence="8">Lipid A export ATP-binding/permease protein MsbA</fullName>
    </submittedName>
</protein>
<dbReference type="InterPro" id="IPR017871">
    <property type="entry name" value="ABC_transporter-like_CS"/>
</dbReference>
<keyword evidence="2 5" id="KW-0812">Transmembrane</keyword>
<evidence type="ECO:0000256" key="3">
    <source>
        <dbReference type="ARBA" id="ARBA00022989"/>
    </source>
</evidence>
<proteinExistence type="predicted"/>
<dbReference type="PANTHER" id="PTHR24221:SF276">
    <property type="entry name" value="ABC TRANSPORTER, ATP-BINDING_PERMEASE PROTEIN"/>
    <property type="match status" value="1"/>
</dbReference>
<feature type="transmembrane region" description="Helical" evidence="5">
    <location>
        <begin position="40"/>
        <end position="61"/>
    </location>
</feature>
<feature type="domain" description="ABC transporter" evidence="6">
    <location>
        <begin position="98"/>
        <end position="271"/>
    </location>
</feature>
<evidence type="ECO:0000313" key="9">
    <source>
        <dbReference type="Proteomes" id="UP000319716"/>
    </source>
</evidence>
<dbReference type="EMBL" id="BEXB01000084">
    <property type="protein sequence ID" value="GAY79071.1"/>
    <property type="molecule type" value="Genomic_DNA"/>
</dbReference>
<comment type="caution">
    <text evidence="8">The sequence shown here is derived from an EMBL/GenBank/DDBJ whole genome shotgun (WGS) entry which is preliminary data.</text>
</comment>
<dbReference type="GO" id="GO:0005886">
    <property type="term" value="C:plasma membrane"/>
    <property type="evidence" value="ECO:0007669"/>
    <property type="project" value="UniProtKB-SubCell"/>
</dbReference>
<dbReference type="AlphaFoldDB" id="A0A4Y1ZJC0"/>
<name>A0A4Y1ZJC0_9BACL</name>
<evidence type="ECO:0000313" key="8">
    <source>
        <dbReference type="EMBL" id="GAY79071.1"/>
    </source>
</evidence>
<dbReference type="PANTHER" id="PTHR24221">
    <property type="entry name" value="ATP-BINDING CASSETTE SUB-FAMILY B"/>
    <property type="match status" value="1"/>
</dbReference>
<dbReference type="InterPro" id="IPR003439">
    <property type="entry name" value="ABC_transporter-like_ATP-bd"/>
</dbReference>
<evidence type="ECO:0000256" key="2">
    <source>
        <dbReference type="ARBA" id="ARBA00022692"/>
    </source>
</evidence>
<feature type="domain" description="ABC transmembrane type-1" evidence="7">
    <location>
        <begin position="2"/>
        <end position="63"/>
    </location>
</feature>
<dbReference type="GO" id="GO:0140359">
    <property type="term" value="F:ABC-type transporter activity"/>
    <property type="evidence" value="ECO:0007669"/>
    <property type="project" value="InterPro"/>
</dbReference>
<dbReference type="GO" id="GO:0016887">
    <property type="term" value="F:ATP hydrolysis activity"/>
    <property type="evidence" value="ECO:0007669"/>
    <property type="project" value="InterPro"/>
</dbReference>
<dbReference type="PROSITE" id="PS50893">
    <property type="entry name" value="ABC_TRANSPORTER_2"/>
    <property type="match status" value="1"/>
</dbReference>
<keyword evidence="3 5" id="KW-1133">Transmembrane helix</keyword>
<keyword evidence="8" id="KW-0067">ATP-binding</keyword>
<keyword evidence="4 5" id="KW-0472">Membrane</keyword>
<dbReference type="InterPro" id="IPR027417">
    <property type="entry name" value="P-loop_NTPase"/>
</dbReference>
<dbReference type="PROSITE" id="PS00211">
    <property type="entry name" value="ABC_TRANSPORTER_1"/>
    <property type="match status" value="1"/>
</dbReference>
<keyword evidence="8" id="KW-0547">Nucleotide-binding</keyword>
<dbReference type="InterPro" id="IPR039421">
    <property type="entry name" value="Type_1_exporter"/>
</dbReference>
<evidence type="ECO:0000259" key="7">
    <source>
        <dbReference type="PROSITE" id="PS50929"/>
    </source>
</evidence>
<dbReference type="Pfam" id="PF00005">
    <property type="entry name" value="ABC_tran"/>
    <property type="match status" value="1"/>
</dbReference>
<dbReference type="InterPro" id="IPR011527">
    <property type="entry name" value="ABC1_TM_dom"/>
</dbReference>
<sequence>MSAAMPLMMLIMNLAMVAIVWFGGLRIGGGAMQVGDLMAFIQYAMQIMFSILMGAMMFIMIPRAQISANRVNEVLTIEPVIQDSERTESTLSTQNEGVTFQNVSFSYPGAEKPALSHLSFTAKRGETTAIIGGTGAGKSTILNLIPRYFDVTGGSVRVNGVDVKDVPLEELRRRIGYVPQKSVLFTGTVAENVRYGNAQATDEEVRTAARIAQADAFIQEMDHGYDSIIAQGGKNVSGGQKQRLAIARALVRKADIYLLDDSFRHWITGPMRV</sequence>
<dbReference type="Proteomes" id="UP000319716">
    <property type="component" value="Unassembled WGS sequence"/>
</dbReference>
<evidence type="ECO:0000256" key="5">
    <source>
        <dbReference type="SAM" id="Phobius"/>
    </source>
</evidence>
<organism evidence="8 9">
    <name type="scientific">Sporolactobacillus inulinus</name>
    <dbReference type="NCBI Taxonomy" id="2078"/>
    <lineage>
        <taxon>Bacteria</taxon>
        <taxon>Bacillati</taxon>
        <taxon>Bacillota</taxon>
        <taxon>Bacilli</taxon>
        <taxon>Bacillales</taxon>
        <taxon>Sporolactobacillaceae</taxon>
        <taxon>Sporolactobacillus</taxon>
    </lineage>
</organism>
<evidence type="ECO:0000256" key="1">
    <source>
        <dbReference type="ARBA" id="ARBA00004651"/>
    </source>
</evidence>
<gene>
    <name evidence="8" type="ORF">NBRC111894_4625</name>
</gene>
<dbReference type="Gene3D" id="3.40.50.300">
    <property type="entry name" value="P-loop containing nucleotide triphosphate hydrolases"/>
    <property type="match status" value="1"/>
</dbReference>
<accession>A0A4Y1ZJC0</accession>
<evidence type="ECO:0000259" key="6">
    <source>
        <dbReference type="PROSITE" id="PS50893"/>
    </source>
</evidence>
<dbReference type="SUPFAM" id="SSF90123">
    <property type="entry name" value="ABC transporter transmembrane region"/>
    <property type="match status" value="1"/>
</dbReference>
<dbReference type="SUPFAM" id="SSF52540">
    <property type="entry name" value="P-loop containing nucleoside triphosphate hydrolases"/>
    <property type="match status" value="1"/>
</dbReference>
<reference evidence="8 9" key="1">
    <citation type="submission" date="2017-11" db="EMBL/GenBank/DDBJ databases">
        <title>Draft Genome Sequence of Sporolactobacillus inulinus NBRC 111894 Isolated from Koso, a Japanese Sugar-Vegetable Fermented Beverage.</title>
        <authorList>
            <person name="Chiou T.Y."/>
            <person name="Oshima K."/>
            <person name="Suda W."/>
            <person name="Hattori M."/>
            <person name="Takahashi T."/>
        </authorList>
    </citation>
    <scope>NUCLEOTIDE SEQUENCE [LARGE SCALE GENOMIC DNA]</scope>
    <source>
        <strain evidence="8 9">NBRC111894</strain>
    </source>
</reference>
<evidence type="ECO:0000256" key="4">
    <source>
        <dbReference type="ARBA" id="ARBA00023136"/>
    </source>
</evidence>
<dbReference type="GO" id="GO:0005524">
    <property type="term" value="F:ATP binding"/>
    <property type="evidence" value="ECO:0007669"/>
    <property type="project" value="UniProtKB-KW"/>
</dbReference>
<dbReference type="InterPro" id="IPR036640">
    <property type="entry name" value="ABC1_TM_sf"/>
</dbReference>
<comment type="subcellular location">
    <subcellularLocation>
        <location evidence="1">Cell membrane</location>
        <topology evidence="1">Multi-pass membrane protein</topology>
    </subcellularLocation>
</comment>